<organism evidence="1 2">
    <name type="scientific">Leucocoprinus birnbaumii</name>
    <dbReference type="NCBI Taxonomy" id="56174"/>
    <lineage>
        <taxon>Eukaryota</taxon>
        <taxon>Fungi</taxon>
        <taxon>Dikarya</taxon>
        <taxon>Basidiomycota</taxon>
        <taxon>Agaricomycotina</taxon>
        <taxon>Agaricomycetes</taxon>
        <taxon>Agaricomycetidae</taxon>
        <taxon>Agaricales</taxon>
        <taxon>Agaricineae</taxon>
        <taxon>Agaricaceae</taxon>
        <taxon>Leucocoprinus</taxon>
    </lineage>
</organism>
<name>A0AAD5YYR8_9AGAR</name>
<evidence type="ECO:0008006" key="3">
    <source>
        <dbReference type="Google" id="ProtNLM"/>
    </source>
</evidence>
<dbReference type="AlphaFoldDB" id="A0AAD5YYR8"/>
<gene>
    <name evidence="1" type="ORF">NP233_g240</name>
</gene>
<sequence>MEQPLSMSVSRQTDMGGREEANQAKVLKQLAAQGTPGAMLDAKEPAIGKSAVAQTAAEELKAQGLLGGVAKDPLILERSRRLQSEELIVTPSLFLQSRQHLVIVLDGHDECANRDAQCEFVNMISHYVRMDGCGLRFRWIISSRPEPHLRVIFSTQDCQLVCVYKTLEINDSEVQENAWRILENGFAEIRDTYPDQVAYDWPNSSVIRVLAERASGHLGFVSFLLRFIGDKYYDNPSGKLDVCLRFLEQTNAQDFSNPLQALDLLYSRILSDIPANILSTTQRLLGLIILYGDSKCSAVVLANFLGLDRPSFYSSLQCLHSVLLVPPASEAAEKPIRIYHASFSDYLKDPSRSHGSLFWMRVQFILTLHVKDSSDFNTLIDSPLQVTFPDLVPK</sequence>
<evidence type="ECO:0000313" key="2">
    <source>
        <dbReference type="Proteomes" id="UP001213000"/>
    </source>
</evidence>
<protein>
    <recommendedName>
        <fullName evidence="3">NACHT domain-containing protein</fullName>
    </recommendedName>
</protein>
<reference evidence="1" key="1">
    <citation type="submission" date="2022-07" db="EMBL/GenBank/DDBJ databases">
        <title>Genome Sequence of Leucocoprinus birnbaumii.</title>
        <authorList>
            <person name="Buettner E."/>
        </authorList>
    </citation>
    <scope>NUCLEOTIDE SEQUENCE</scope>
    <source>
        <strain evidence="1">VT141</strain>
    </source>
</reference>
<proteinExistence type="predicted"/>
<dbReference type="EMBL" id="JANIEX010000006">
    <property type="protein sequence ID" value="KAJ3576725.1"/>
    <property type="molecule type" value="Genomic_DNA"/>
</dbReference>
<evidence type="ECO:0000313" key="1">
    <source>
        <dbReference type="EMBL" id="KAJ3576725.1"/>
    </source>
</evidence>
<keyword evidence="2" id="KW-1185">Reference proteome</keyword>
<accession>A0AAD5YYR8</accession>
<dbReference type="Proteomes" id="UP001213000">
    <property type="component" value="Unassembled WGS sequence"/>
</dbReference>
<comment type="caution">
    <text evidence="1">The sequence shown here is derived from an EMBL/GenBank/DDBJ whole genome shotgun (WGS) entry which is preliminary data.</text>
</comment>